<dbReference type="AlphaFoldDB" id="A0A1M2V0X2"/>
<sequence length="140" mass="15505">MGLRDDVQADIAEAFDSDLSDAVGAFRLTREIAGEYDPVTGGTETVREHFYGRGVCGSFSADEVDGQHIIQTDIKLTCLQNEITNESGDIGLPEVGLLLVNESGVNNWFRYFFNDYDDYRVVGVMKDAASVTWTIQLRKA</sequence>
<dbReference type="RefSeq" id="WP_072677993.1">
    <property type="nucleotide sequence ID" value="NZ_MPKY01000001.1"/>
</dbReference>
<evidence type="ECO:0000313" key="1">
    <source>
        <dbReference type="EMBL" id="OJT01230.1"/>
    </source>
</evidence>
<gene>
    <name evidence="1" type="ORF">BEE62_14875</name>
</gene>
<dbReference type="EMBL" id="MPKY01000001">
    <property type="protein sequence ID" value="OJT01230.1"/>
    <property type="molecule type" value="Genomic_DNA"/>
</dbReference>
<accession>A0A1M2V0X2</accession>
<dbReference type="Proteomes" id="UP000183986">
    <property type="component" value="Unassembled WGS sequence"/>
</dbReference>
<comment type="caution">
    <text evidence="1">The sequence shown here is derived from an EMBL/GenBank/DDBJ whole genome shotgun (WGS) entry which is preliminary data.</text>
</comment>
<organism evidence="1 2">
    <name type="scientific">Marinobacter nauticus</name>
    <name type="common">Marinobacter hydrocarbonoclasticus</name>
    <name type="synonym">Marinobacter aquaeolei</name>
    <dbReference type="NCBI Taxonomy" id="2743"/>
    <lineage>
        <taxon>Bacteria</taxon>
        <taxon>Pseudomonadati</taxon>
        <taxon>Pseudomonadota</taxon>
        <taxon>Gammaproteobacteria</taxon>
        <taxon>Pseudomonadales</taxon>
        <taxon>Marinobacteraceae</taxon>
        <taxon>Marinobacter</taxon>
    </lineage>
</organism>
<reference evidence="1" key="1">
    <citation type="submission" date="2016-11" db="EMBL/GenBank/DDBJ databases">
        <title>Draft Genome Sequence of Marinobacter hydrocarbonoclasticus strain STW2, a polyaromatic aromatic hydrocarbon degrading and denitrifying bacterium from rhizosphere of Seagrass Enhalus acodoides.</title>
        <authorList>
            <person name="Ling J."/>
            <person name="Dong J."/>
        </authorList>
    </citation>
    <scope>NUCLEOTIDE SEQUENCE [LARGE SCALE GENOMIC DNA]</scope>
    <source>
        <strain evidence="1">STW2</strain>
    </source>
</reference>
<dbReference type="OrthoDB" id="6571023at2"/>
<proteinExistence type="predicted"/>
<protein>
    <submittedName>
        <fullName evidence="1">Uncharacterized protein</fullName>
    </submittedName>
</protein>
<name>A0A1M2V0X2_MARNT</name>
<keyword evidence="2" id="KW-1185">Reference proteome</keyword>
<evidence type="ECO:0000313" key="2">
    <source>
        <dbReference type="Proteomes" id="UP000183986"/>
    </source>
</evidence>